<proteinExistence type="predicted"/>
<feature type="compositionally biased region" description="Low complexity" evidence="2">
    <location>
        <begin position="89"/>
        <end position="105"/>
    </location>
</feature>
<protein>
    <submittedName>
        <fullName evidence="4">BUD22 domain-containing protein</fullName>
    </submittedName>
</protein>
<evidence type="ECO:0000256" key="2">
    <source>
        <dbReference type="SAM" id="MobiDB-lite"/>
    </source>
</evidence>
<organism evidence="4 5">
    <name type="scientific">Chloropicon roscoffensis</name>
    <dbReference type="NCBI Taxonomy" id="1461544"/>
    <lineage>
        <taxon>Eukaryota</taxon>
        <taxon>Viridiplantae</taxon>
        <taxon>Chlorophyta</taxon>
        <taxon>Chloropicophyceae</taxon>
        <taxon>Chloropicales</taxon>
        <taxon>Chloropicaceae</taxon>
        <taxon>Chloropicon</taxon>
    </lineage>
</organism>
<dbReference type="EMBL" id="CP151510">
    <property type="protein sequence ID" value="WZN64836.1"/>
    <property type="molecule type" value="Genomic_DNA"/>
</dbReference>
<dbReference type="Pfam" id="PF09073">
    <property type="entry name" value="BUD22"/>
    <property type="match status" value="1"/>
</dbReference>
<evidence type="ECO:0000256" key="1">
    <source>
        <dbReference type="ARBA" id="ARBA00023054"/>
    </source>
</evidence>
<feature type="region of interest" description="Disordered" evidence="2">
    <location>
        <begin position="245"/>
        <end position="305"/>
    </location>
</feature>
<sequence length="305" mass="33650">MRKPGKLKDPRRKRPPLVTPEDLAKKDYHYEKRLRQGLKQAVKFELRKIARRAKGGDGAEGSDKVAEEIEAARGADVDAVCARLRAEVVAPPGAGEEGGPATTAGRDGAGAPQGDGTMVDRIARHKCVRDAVSEWKAARGKLLKQMALQQKRQRDEEAAAEARRGEDPEAEKRERREAKKRAKAAAAAAAGSPQKDQVKKKQPQKKRMGQRARRLMAEKMYGWEANHLQVKVSEDHPYWKNASREHKEEFEAKADAGKGGEGARRVKPASAQPAEENLHPSWQAKKLAKKKMVPAGSSGKKIVFD</sequence>
<dbReference type="Proteomes" id="UP001472866">
    <property type="component" value="Chromosome 10"/>
</dbReference>
<evidence type="ECO:0000313" key="4">
    <source>
        <dbReference type="EMBL" id="WZN64836.1"/>
    </source>
</evidence>
<name>A0AAX4PG52_9CHLO</name>
<keyword evidence="1" id="KW-0175">Coiled coil</keyword>
<dbReference type="InterPro" id="IPR015158">
    <property type="entry name" value="Bud22_dom"/>
</dbReference>
<feature type="region of interest" description="Disordered" evidence="2">
    <location>
        <begin position="1"/>
        <end position="25"/>
    </location>
</feature>
<dbReference type="PANTHER" id="PTHR23325">
    <property type="entry name" value="SERUM RESPONSE FACTOR-BINDING"/>
    <property type="match status" value="1"/>
</dbReference>
<feature type="compositionally biased region" description="Basic and acidic residues" evidence="2">
    <location>
        <begin position="245"/>
        <end position="264"/>
    </location>
</feature>
<reference evidence="4 5" key="1">
    <citation type="submission" date="2024-03" db="EMBL/GenBank/DDBJ databases">
        <title>Complete genome sequence of the green alga Chloropicon roscoffensis RCC1871.</title>
        <authorList>
            <person name="Lemieux C."/>
            <person name="Pombert J.-F."/>
            <person name="Otis C."/>
            <person name="Turmel M."/>
        </authorList>
    </citation>
    <scope>NUCLEOTIDE SEQUENCE [LARGE SCALE GENOMIC DNA]</scope>
    <source>
        <strain evidence="4 5">RCC1871</strain>
    </source>
</reference>
<feature type="compositionally biased region" description="Basic and acidic residues" evidence="2">
    <location>
        <begin position="152"/>
        <end position="177"/>
    </location>
</feature>
<evidence type="ECO:0000313" key="5">
    <source>
        <dbReference type="Proteomes" id="UP001472866"/>
    </source>
</evidence>
<feature type="region of interest" description="Disordered" evidence="2">
    <location>
        <begin position="146"/>
        <end position="213"/>
    </location>
</feature>
<dbReference type="PANTHER" id="PTHR23325:SF1">
    <property type="entry name" value="SERUM RESPONSE FACTOR-BINDING PROTEIN 1"/>
    <property type="match status" value="1"/>
</dbReference>
<accession>A0AAX4PG52</accession>
<feature type="compositionally biased region" description="Basic residues" evidence="2">
    <location>
        <begin position="1"/>
        <end position="15"/>
    </location>
</feature>
<gene>
    <name evidence="4" type="ORF">HKI87_10g63930</name>
</gene>
<keyword evidence="5" id="KW-1185">Reference proteome</keyword>
<evidence type="ECO:0000259" key="3">
    <source>
        <dbReference type="Pfam" id="PF09073"/>
    </source>
</evidence>
<dbReference type="InterPro" id="IPR037393">
    <property type="entry name" value="Bud22/SRFB1"/>
</dbReference>
<feature type="domain" description="Bud22" evidence="3">
    <location>
        <begin position="196"/>
        <end position="305"/>
    </location>
</feature>
<feature type="compositionally biased region" description="Basic residues" evidence="2">
    <location>
        <begin position="198"/>
        <end position="213"/>
    </location>
</feature>
<dbReference type="AlphaFoldDB" id="A0AAX4PG52"/>
<feature type="region of interest" description="Disordered" evidence="2">
    <location>
        <begin position="89"/>
        <end position="122"/>
    </location>
</feature>